<keyword evidence="4" id="KW-1185">Reference proteome</keyword>
<feature type="transmembrane region" description="Helical" evidence="1">
    <location>
        <begin position="230"/>
        <end position="251"/>
    </location>
</feature>
<dbReference type="Proteomes" id="UP000286681">
    <property type="component" value="Unassembled WGS sequence"/>
</dbReference>
<organism evidence="2 4">
    <name type="scientific">Sphingomonas koreensis</name>
    <dbReference type="NCBI Taxonomy" id="93064"/>
    <lineage>
        <taxon>Bacteria</taxon>
        <taxon>Pseudomonadati</taxon>
        <taxon>Pseudomonadota</taxon>
        <taxon>Alphaproteobacteria</taxon>
        <taxon>Sphingomonadales</taxon>
        <taxon>Sphingomonadaceae</taxon>
        <taxon>Sphingomonas</taxon>
    </lineage>
</organism>
<reference evidence="4" key="2">
    <citation type="submission" date="2016-12" db="EMBL/GenBank/DDBJ databases">
        <title>Whole genome sequencing of Sphingomonas sp. ABOJV.</title>
        <authorList>
            <person name="Conlan S."/>
            <person name="Thomas P.J."/>
            <person name="Mullikin J."/>
            <person name="Palmore T.N."/>
            <person name="Frank K.M."/>
            <person name="Segre J.A."/>
        </authorList>
    </citation>
    <scope>NUCLEOTIDE SEQUENCE [LARGE SCALE GENOMIC DNA]</scope>
    <source>
        <strain evidence="4">ABOJV</strain>
    </source>
</reference>
<feature type="transmembrane region" description="Helical" evidence="1">
    <location>
        <begin position="349"/>
        <end position="367"/>
    </location>
</feature>
<keyword evidence="1" id="KW-0812">Transmembrane</keyword>
<keyword evidence="1" id="KW-0472">Membrane</keyword>
<evidence type="ECO:0000313" key="3">
    <source>
        <dbReference type="EMBL" id="RSU99480.1"/>
    </source>
</evidence>
<keyword evidence="1" id="KW-1133">Transmembrane helix</keyword>
<feature type="transmembrane region" description="Helical" evidence="1">
    <location>
        <begin position="374"/>
        <end position="392"/>
    </location>
</feature>
<accession>A0A1L6JFJ0</accession>
<dbReference type="KEGG" id="skr:BRX40_21670"/>
<sequence length="548" mass="58724">MDLLGFARRRRFVWLAAAAALLVALGDVLFWQYGFHGGQFGGYLMALMLMAVAVRPAMWSDGRAMTAAAMAMLFAAAILLDPGWLALLLFMTASAMAVLLPATDRFDDGWRWFQRLLLHGLRTPLAPLLDLLRAMRTRRRRKRSGPGLPRGLAVFALPVAGSAVILMLFASANPVLDRFLSDLTEFELSLLSIARAILWCGLLLLAWPLLHPRPRQKLFGTFDGSGDLPLPGVSVASVTLSLIAFNLLFALQNAMDIAYLGGLLPMPEGITLAEYAHRGAYPLIATALLAALFVLVTLRPGSTTAAVPLIRGLVILWIAQNLVLVGSSILRTIDYVEAYSLTEFRMAALAWMALVGLGLVFTCWRMLTGKSASWLINVNLAAAGLVLTAFSLTDTAAITAKWNVRHAREAGGGGAELDLCYLNNLGGPALAALIELEQRPDLRPDFRERLQSVRSDVHHRLQHDIAEGGWSLRAARRLASADAAALPKPVPLKPGVRGCDGAIIPPAEPPAMLEGPPVAVPAGSAAEAAARAASEAARPAALTAEPEQ</sequence>
<dbReference type="InterPro" id="IPR025291">
    <property type="entry name" value="DUF4153"/>
</dbReference>
<reference evidence="3 5" key="3">
    <citation type="submission" date="2018-07" db="EMBL/GenBank/DDBJ databases">
        <title>Genomic and Epidemiologic Investigation of an Indolent Hospital Outbreak.</title>
        <authorList>
            <person name="Johnson R.C."/>
            <person name="Deming C."/>
            <person name="Conlan S."/>
            <person name="Zellmer C.J."/>
            <person name="Michelin A.V."/>
            <person name="Lee-Lin S."/>
            <person name="Thomas P.J."/>
            <person name="Park M."/>
            <person name="Weingarten R.A."/>
            <person name="Less J."/>
            <person name="Dekker J.P."/>
            <person name="Frank K.M."/>
            <person name="Musser K.A."/>
            <person name="Mcquiston J.R."/>
            <person name="Henderson D.K."/>
            <person name="Lau A.F."/>
            <person name="Palmore T.N."/>
            <person name="Segre J.A."/>
        </authorList>
    </citation>
    <scope>NUCLEOTIDE SEQUENCE [LARGE SCALE GENOMIC DNA]</scope>
    <source>
        <strain evidence="3 5">SK-NIH.Env10_0317</strain>
    </source>
</reference>
<feature type="transmembrane region" description="Helical" evidence="1">
    <location>
        <begin position="310"/>
        <end position="329"/>
    </location>
</feature>
<dbReference type="STRING" id="93064.BRX40_21670"/>
<dbReference type="EMBL" id="QQWO01000021">
    <property type="protein sequence ID" value="RSU99480.1"/>
    <property type="molecule type" value="Genomic_DNA"/>
</dbReference>
<feature type="transmembrane region" description="Helical" evidence="1">
    <location>
        <begin position="280"/>
        <end position="298"/>
    </location>
</feature>
<gene>
    <name evidence="2" type="ORF">BRX40_21670</name>
    <name evidence="3" type="ORF">CA257_19365</name>
</gene>
<protein>
    <submittedName>
        <fullName evidence="3">DUF4173 domain-containing protein</fullName>
    </submittedName>
</protein>
<evidence type="ECO:0000313" key="5">
    <source>
        <dbReference type="Proteomes" id="UP000286681"/>
    </source>
</evidence>
<dbReference type="OrthoDB" id="7280060at2"/>
<proteinExistence type="predicted"/>
<evidence type="ECO:0000313" key="2">
    <source>
        <dbReference type="EMBL" id="APR54689.1"/>
    </source>
</evidence>
<dbReference type="RefSeq" id="WP_075152946.1">
    <property type="nucleotide sequence ID" value="NZ_CP018820.1"/>
</dbReference>
<evidence type="ECO:0000256" key="1">
    <source>
        <dbReference type="SAM" id="Phobius"/>
    </source>
</evidence>
<dbReference type="EMBL" id="CP018820">
    <property type="protein sequence ID" value="APR54689.1"/>
    <property type="molecule type" value="Genomic_DNA"/>
</dbReference>
<dbReference type="GeneID" id="44135179"/>
<name>A0A1L6JFJ0_9SPHN</name>
<dbReference type="AlphaFoldDB" id="A0A1L6JFJ0"/>
<feature type="transmembrane region" description="Helical" evidence="1">
    <location>
        <begin position="190"/>
        <end position="210"/>
    </location>
</feature>
<dbReference type="Proteomes" id="UP000185161">
    <property type="component" value="Chromosome"/>
</dbReference>
<evidence type="ECO:0000313" key="4">
    <source>
        <dbReference type="Proteomes" id="UP000185161"/>
    </source>
</evidence>
<feature type="transmembrane region" description="Helical" evidence="1">
    <location>
        <begin position="70"/>
        <end position="100"/>
    </location>
</feature>
<feature type="transmembrane region" description="Helical" evidence="1">
    <location>
        <begin position="12"/>
        <end position="34"/>
    </location>
</feature>
<feature type="transmembrane region" description="Helical" evidence="1">
    <location>
        <begin position="152"/>
        <end position="170"/>
    </location>
</feature>
<feature type="transmembrane region" description="Helical" evidence="1">
    <location>
        <begin position="40"/>
        <end position="58"/>
    </location>
</feature>
<reference evidence="2" key="1">
    <citation type="submission" date="2016-12" db="EMBL/GenBank/DDBJ databases">
        <title>Whole genome sequencing of Sphingomonas koreensis.</title>
        <authorList>
            <person name="Conlan S."/>
            <person name="Thomas P.J."/>
            <person name="Mullikin J."/>
            <person name="Palmore T.N."/>
            <person name="Frank K.M."/>
            <person name="Segre J.A."/>
        </authorList>
    </citation>
    <scope>NUCLEOTIDE SEQUENCE</scope>
    <source>
        <strain evidence="2">ABOJV</strain>
    </source>
</reference>
<dbReference type="Pfam" id="PF13687">
    <property type="entry name" value="DUF4153"/>
    <property type="match status" value="1"/>
</dbReference>